<dbReference type="AlphaFoldDB" id="A0A2J6S9V1"/>
<dbReference type="Pfam" id="PF00583">
    <property type="entry name" value="Acetyltransf_1"/>
    <property type="match status" value="1"/>
</dbReference>
<dbReference type="CDD" id="cd04301">
    <property type="entry name" value="NAT_SF"/>
    <property type="match status" value="1"/>
</dbReference>
<dbReference type="Proteomes" id="UP000235786">
    <property type="component" value="Unassembled WGS sequence"/>
</dbReference>
<dbReference type="Gene3D" id="3.40.630.30">
    <property type="match status" value="1"/>
</dbReference>
<dbReference type="EMBL" id="KZ613938">
    <property type="protein sequence ID" value="PMD47533.1"/>
    <property type="molecule type" value="Genomic_DNA"/>
</dbReference>
<evidence type="ECO:0000313" key="5">
    <source>
        <dbReference type="Proteomes" id="UP000235786"/>
    </source>
</evidence>
<proteinExistence type="predicted"/>
<keyword evidence="2 4" id="KW-0012">Acyltransferase</keyword>
<dbReference type="SUPFAM" id="SSF55729">
    <property type="entry name" value="Acyl-CoA N-acyltransferases (Nat)"/>
    <property type="match status" value="1"/>
</dbReference>
<sequence length="181" mass="20706">MDEAILYNPSLHSHLIPSLVSVHGTCITQPTYSIATFLPPLDQSTMQKWWEERAKEVVSGSRHIIMQTAANTSTGEEEVVGVVMLDKPQSQTVPHTAWVEKLLVLPEWRRKGITKRMMVRLEEVARKEGRTLLMLDTEKDSPAELVYPRLGYVRVGEVPRYMISPLDGSLKDSVWFYKELR</sequence>
<evidence type="ECO:0000259" key="3">
    <source>
        <dbReference type="PROSITE" id="PS51186"/>
    </source>
</evidence>
<keyword evidence="1 4" id="KW-0808">Transferase</keyword>
<dbReference type="InterPro" id="IPR050832">
    <property type="entry name" value="Bact_Acetyltransf"/>
</dbReference>
<reference evidence="4 5" key="1">
    <citation type="submission" date="2016-04" db="EMBL/GenBank/DDBJ databases">
        <title>A degradative enzymes factory behind the ericoid mycorrhizal symbiosis.</title>
        <authorList>
            <consortium name="DOE Joint Genome Institute"/>
            <person name="Martino E."/>
            <person name="Morin E."/>
            <person name="Grelet G."/>
            <person name="Kuo A."/>
            <person name="Kohler A."/>
            <person name="Daghino S."/>
            <person name="Barry K."/>
            <person name="Choi C."/>
            <person name="Cichocki N."/>
            <person name="Clum A."/>
            <person name="Copeland A."/>
            <person name="Hainaut M."/>
            <person name="Haridas S."/>
            <person name="Labutti K."/>
            <person name="Lindquist E."/>
            <person name="Lipzen A."/>
            <person name="Khouja H.-R."/>
            <person name="Murat C."/>
            <person name="Ohm R."/>
            <person name="Olson A."/>
            <person name="Spatafora J."/>
            <person name="Veneault-Fourrey C."/>
            <person name="Henrissat B."/>
            <person name="Grigoriev I."/>
            <person name="Martin F."/>
            <person name="Perotto S."/>
        </authorList>
    </citation>
    <scope>NUCLEOTIDE SEQUENCE [LARGE SCALE GENOMIC DNA]</scope>
    <source>
        <strain evidence="4 5">F</strain>
    </source>
</reference>
<name>A0A2J6S9V1_HYAVF</name>
<dbReference type="InterPro" id="IPR016181">
    <property type="entry name" value="Acyl_CoA_acyltransferase"/>
</dbReference>
<evidence type="ECO:0000256" key="2">
    <source>
        <dbReference type="ARBA" id="ARBA00023315"/>
    </source>
</evidence>
<evidence type="ECO:0000256" key="1">
    <source>
        <dbReference type="ARBA" id="ARBA00022679"/>
    </source>
</evidence>
<dbReference type="OrthoDB" id="41532at2759"/>
<dbReference type="PROSITE" id="PS51186">
    <property type="entry name" value="GNAT"/>
    <property type="match status" value="1"/>
</dbReference>
<feature type="domain" description="N-acetyltransferase" evidence="3">
    <location>
        <begin position="25"/>
        <end position="181"/>
    </location>
</feature>
<gene>
    <name evidence="4" type="ORF">L207DRAFT_159727</name>
</gene>
<dbReference type="PANTHER" id="PTHR43877">
    <property type="entry name" value="AMINOALKYLPHOSPHONATE N-ACETYLTRANSFERASE-RELATED-RELATED"/>
    <property type="match status" value="1"/>
</dbReference>
<dbReference type="GO" id="GO:0016747">
    <property type="term" value="F:acyltransferase activity, transferring groups other than amino-acyl groups"/>
    <property type="evidence" value="ECO:0007669"/>
    <property type="project" value="InterPro"/>
</dbReference>
<evidence type="ECO:0000313" key="4">
    <source>
        <dbReference type="EMBL" id="PMD47533.1"/>
    </source>
</evidence>
<protein>
    <submittedName>
        <fullName evidence="4">Acyl-CoA N-acyltransferase</fullName>
    </submittedName>
</protein>
<accession>A0A2J6S9V1</accession>
<dbReference type="InterPro" id="IPR000182">
    <property type="entry name" value="GNAT_dom"/>
</dbReference>
<organism evidence="4 5">
    <name type="scientific">Hyaloscypha variabilis (strain UAMH 11265 / GT02V1 / F)</name>
    <name type="common">Meliniomyces variabilis</name>
    <dbReference type="NCBI Taxonomy" id="1149755"/>
    <lineage>
        <taxon>Eukaryota</taxon>
        <taxon>Fungi</taxon>
        <taxon>Dikarya</taxon>
        <taxon>Ascomycota</taxon>
        <taxon>Pezizomycotina</taxon>
        <taxon>Leotiomycetes</taxon>
        <taxon>Helotiales</taxon>
        <taxon>Hyaloscyphaceae</taxon>
        <taxon>Hyaloscypha</taxon>
        <taxon>Hyaloscypha variabilis</taxon>
    </lineage>
</organism>
<keyword evidence="5" id="KW-1185">Reference proteome</keyword>